<evidence type="ECO:0000313" key="2">
    <source>
        <dbReference type="Proteomes" id="UP001207742"/>
    </source>
</evidence>
<dbReference type="InterPro" id="IPR029058">
    <property type="entry name" value="AB_hydrolase_fold"/>
</dbReference>
<evidence type="ECO:0000313" key="1">
    <source>
        <dbReference type="EMBL" id="MCW3486366.1"/>
    </source>
</evidence>
<keyword evidence="1" id="KW-0378">Hydrolase</keyword>
<protein>
    <submittedName>
        <fullName evidence="1">Alpha/beta hydrolase</fullName>
    </submittedName>
</protein>
<proteinExistence type="predicted"/>
<dbReference type="EMBL" id="JAPDNS010000002">
    <property type="protein sequence ID" value="MCW3486366.1"/>
    <property type="molecule type" value="Genomic_DNA"/>
</dbReference>
<comment type="caution">
    <text evidence="1">The sequence shown here is derived from an EMBL/GenBank/DDBJ whole genome shotgun (WGS) entry which is preliminary data.</text>
</comment>
<gene>
    <name evidence="1" type="ORF">OL497_20870</name>
</gene>
<keyword evidence="2" id="KW-1185">Reference proteome</keyword>
<name>A0ABT3IR56_9BACT</name>
<accession>A0ABT3IR56</accession>
<reference evidence="1 2" key="1">
    <citation type="submission" date="2022-10" db="EMBL/GenBank/DDBJ databases">
        <title>Chitinophaga nivalis PC15 sp. nov., isolated from Pyeongchang county, South Korea.</title>
        <authorList>
            <person name="Trinh H.N."/>
        </authorList>
    </citation>
    <scope>NUCLEOTIDE SEQUENCE [LARGE SCALE GENOMIC DNA]</scope>
    <source>
        <strain evidence="1 2">PC14</strain>
    </source>
</reference>
<dbReference type="RefSeq" id="WP_264733182.1">
    <property type="nucleotide sequence ID" value="NZ_JAPDNR010000001.1"/>
</dbReference>
<dbReference type="Proteomes" id="UP001207742">
    <property type="component" value="Unassembled WGS sequence"/>
</dbReference>
<dbReference type="Gene3D" id="3.40.50.1820">
    <property type="entry name" value="alpha/beta hydrolase"/>
    <property type="match status" value="1"/>
</dbReference>
<sequence length="111" mass="12409">MIPFYGYNREGAKKSQGIMDNWWRQGMMGAIKALYDCIKTFSATDFTADLKSVDIPVLVMHGEDDQIVPIATTAVIAAKLLKNGQLISYPGFPPWHAYNRSCYAGLYQSII</sequence>
<organism evidence="1 2">
    <name type="scientific">Chitinophaga nivalis</name>
    <dbReference type="NCBI Taxonomy" id="2991709"/>
    <lineage>
        <taxon>Bacteria</taxon>
        <taxon>Pseudomonadati</taxon>
        <taxon>Bacteroidota</taxon>
        <taxon>Chitinophagia</taxon>
        <taxon>Chitinophagales</taxon>
        <taxon>Chitinophagaceae</taxon>
        <taxon>Chitinophaga</taxon>
    </lineage>
</organism>
<dbReference type="SUPFAM" id="SSF53474">
    <property type="entry name" value="alpha/beta-Hydrolases"/>
    <property type="match status" value="1"/>
</dbReference>
<dbReference type="GO" id="GO:0016787">
    <property type="term" value="F:hydrolase activity"/>
    <property type="evidence" value="ECO:0007669"/>
    <property type="project" value="UniProtKB-KW"/>
</dbReference>